<evidence type="ECO:0000259" key="1">
    <source>
        <dbReference type="Pfam" id="PF01443"/>
    </source>
</evidence>
<dbReference type="GO" id="GO:0005829">
    <property type="term" value="C:cytosol"/>
    <property type="evidence" value="ECO:0007669"/>
    <property type="project" value="TreeGrafter"/>
</dbReference>
<dbReference type="GO" id="GO:0000725">
    <property type="term" value="P:recombinational repair"/>
    <property type="evidence" value="ECO:0007669"/>
    <property type="project" value="TreeGrafter"/>
</dbReference>
<protein>
    <recommendedName>
        <fullName evidence="1">(+)RNA virus helicase C-terminal domain-containing protein</fullName>
    </recommendedName>
</protein>
<accession>A0A644XCW2</accession>
<dbReference type="EMBL" id="VSSQ01002219">
    <property type="protein sequence ID" value="MPM14066.1"/>
    <property type="molecule type" value="Genomic_DNA"/>
</dbReference>
<dbReference type="PANTHER" id="PTHR11070">
    <property type="entry name" value="UVRD / RECB / PCRA DNA HELICASE FAMILY MEMBER"/>
    <property type="match status" value="1"/>
</dbReference>
<reference evidence="2" key="1">
    <citation type="submission" date="2019-08" db="EMBL/GenBank/DDBJ databases">
        <authorList>
            <person name="Kucharzyk K."/>
            <person name="Murdoch R.W."/>
            <person name="Higgins S."/>
            <person name="Loffler F."/>
        </authorList>
    </citation>
    <scope>NUCLEOTIDE SEQUENCE</scope>
</reference>
<comment type="caution">
    <text evidence="2">The sequence shown here is derived from an EMBL/GenBank/DDBJ whole genome shotgun (WGS) entry which is preliminary data.</text>
</comment>
<dbReference type="InterPro" id="IPR000212">
    <property type="entry name" value="DNA_helicase_UvrD/REP"/>
</dbReference>
<sequence length="360" mass="41158">MPYNNEFYLASAGAGKTTMVCDYATKYPEQKMLLTTYTHENTTLLEKTIFGINGVQPNNVTIMSWFSFLLSECIRPYQNFLYNERIENLHFIPYVSAKFKRRDDIRHFYLSDSTHIFSDKMSDFAYRCNEASNGLVVKRLEQLIDVFILDEAQDIAGWDLDFIGLLLKSNIKVIMVGDVRQKTYTTSKSTKNKQFSNDIFLWFSHIEKSGYGNIKLLNESHRCIQPICEFADALFPALPKTKSLNTDYNEHKGIFTIAPNDLQKYCGMFSPQILVYDKRAAKKAFGLSVSNYGAVKGQTYDRVLIIPTNPIEQYLCSGNVADVDSSKEKLYVAITRARFSVAFMTTCTPKNPSVKKWTAP</sequence>
<organism evidence="2">
    <name type="scientific">bioreactor metagenome</name>
    <dbReference type="NCBI Taxonomy" id="1076179"/>
    <lineage>
        <taxon>unclassified sequences</taxon>
        <taxon>metagenomes</taxon>
        <taxon>ecological metagenomes</taxon>
    </lineage>
</organism>
<gene>
    <name evidence="2" type="ORF">SDC9_60426</name>
</gene>
<dbReference type="GO" id="GO:0005524">
    <property type="term" value="F:ATP binding"/>
    <property type="evidence" value="ECO:0007669"/>
    <property type="project" value="InterPro"/>
</dbReference>
<dbReference type="AlphaFoldDB" id="A0A644XCW2"/>
<proteinExistence type="predicted"/>
<name>A0A644XCW2_9ZZZZ</name>
<dbReference type="GO" id="GO:0003677">
    <property type="term" value="F:DNA binding"/>
    <property type="evidence" value="ECO:0007669"/>
    <property type="project" value="InterPro"/>
</dbReference>
<dbReference type="InterPro" id="IPR027351">
    <property type="entry name" value="(+)RNA_virus_helicase_core_dom"/>
</dbReference>
<dbReference type="SUPFAM" id="SSF52540">
    <property type="entry name" value="P-loop containing nucleoside triphosphate hydrolases"/>
    <property type="match status" value="1"/>
</dbReference>
<evidence type="ECO:0000313" key="2">
    <source>
        <dbReference type="EMBL" id="MPM14066.1"/>
    </source>
</evidence>
<dbReference type="PANTHER" id="PTHR11070:SF2">
    <property type="entry name" value="ATP-DEPENDENT DNA HELICASE SRS2"/>
    <property type="match status" value="1"/>
</dbReference>
<dbReference type="Gene3D" id="3.40.50.300">
    <property type="entry name" value="P-loop containing nucleotide triphosphate hydrolases"/>
    <property type="match status" value="1"/>
</dbReference>
<dbReference type="Pfam" id="PF01443">
    <property type="entry name" value="Viral_helicase1"/>
    <property type="match status" value="1"/>
</dbReference>
<feature type="domain" description="(+)RNA virus helicase C-terminal" evidence="1">
    <location>
        <begin position="145"/>
        <end position="345"/>
    </location>
</feature>
<dbReference type="InterPro" id="IPR027417">
    <property type="entry name" value="P-loop_NTPase"/>
</dbReference>
<dbReference type="GO" id="GO:0043138">
    <property type="term" value="F:3'-5' DNA helicase activity"/>
    <property type="evidence" value="ECO:0007669"/>
    <property type="project" value="TreeGrafter"/>
</dbReference>